<keyword evidence="5 7" id="KW-0472">Membrane</keyword>
<evidence type="ECO:0000313" key="11">
    <source>
        <dbReference type="Proteomes" id="UP000297549"/>
    </source>
</evidence>
<dbReference type="Proteomes" id="UP000297549">
    <property type="component" value="Unassembled WGS sequence"/>
</dbReference>
<dbReference type="Pfam" id="PF12704">
    <property type="entry name" value="MacB_PCD"/>
    <property type="match status" value="1"/>
</dbReference>
<feature type="transmembrane region" description="Helical" evidence="7">
    <location>
        <begin position="21"/>
        <end position="42"/>
    </location>
</feature>
<dbReference type="PANTHER" id="PTHR30572">
    <property type="entry name" value="MEMBRANE COMPONENT OF TRANSPORTER-RELATED"/>
    <property type="match status" value="1"/>
</dbReference>
<dbReference type="PANTHER" id="PTHR30572:SF4">
    <property type="entry name" value="ABC TRANSPORTER PERMEASE YTRF"/>
    <property type="match status" value="1"/>
</dbReference>
<dbReference type="Pfam" id="PF02687">
    <property type="entry name" value="FtsX"/>
    <property type="match status" value="1"/>
</dbReference>
<evidence type="ECO:0000256" key="3">
    <source>
        <dbReference type="ARBA" id="ARBA00022692"/>
    </source>
</evidence>
<evidence type="ECO:0000256" key="1">
    <source>
        <dbReference type="ARBA" id="ARBA00004651"/>
    </source>
</evidence>
<evidence type="ECO:0000256" key="4">
    <source>
        <dbReference type="ARBA" id="ARBA00022989"/>
    </source>
</evidence>
<evidence type="ECO:0000259" key="9">
    <source>
        <dbReference type="Pfam" id="PF12704"/>
    </source>
</evidence>
<comment type="subcellular location">
    <subcellularLocation>
        <location evidence="1">Cell membrane</location>
        <topology evidence="1">Multi-pass membrane protein</topology>
    </subcellularLocation>
</comment>
<evidence type="ECO:0000313" key="10">
    <source>
        <dbReference type="EMBL" id="TGE21667.1"/>
    </source>
</evidence>
<keyword evidence="11" id="KW-1185">Reference proteome</keyword>
<evidence type="ECO:0000256" key="5">
    <source>
        <dbReference type="ARBA" id="ARBA00023136"/>
    </source>
</evidence>
<dbReference type="OrthoDB" id="8769057at2"/>
<dbReference type="InterPro" id="IPR003838">
    <property type="entry name" value="ABC3_permease_C"/>
</dbReference>
<dbReference type="AlphaFoldDB" id="A0A4Z0PVB4"/>
<protein>
    <submittedName>
        <fullName evidence="10">FtsX-like permease family protein</fullName>
    </submittedName>
</protein>
<feature type="transmembrane region" description="Helical" evidence="7">
    <location>
        <begin position="359"/>
        <end position="380"/>
    </location>
</feature>
<keyword evidence="4 7" id="KW-1133">Transmembrane helix</keyword>
<evidence type="ECO:0000256" key="2">
    <source>
        <dbReference type="ARBA" id="ARBA00022475"/>
    </source>
</evidence>
<sequence>MVRHLFILIWNRKRSNFLLMAEILLSFFVLFVVSVLLVNYYYNYRQPMGFHSDNVWEFGINAGQDTVARREKMRLVVQELQATPGVVAVTGTGDNTPFSFSTMNTDEYRYHGRQIGYIDRYDADDEAVKVLGLNVVAGRWFDRRDDAAGRRFPVLINQAFAQQMFGDEAPVGKVLTNEKKSEEWHVVGVVDAYRSASDFAANEPAIFHRKTLDDTSRYVQQEVPILLVRVQPGSGAVLEQQLVRKIKNVTKGWSANVNTLAENRRDKLKFIMTPLAALGLVGLFLIINVALGLFGVLWYNINQRKAEIGLRRALGATGNGISKQFLGEMLVVTTLGVLGGLALAVQFPLLGVFGVASGVYVQAMLLATVLIFVLTAICALQPSRIAAGIQPAVSLREE</sequence>
<feature type="transmembrane region" description="Helical" evidence="7">
    <location>
        <begin position="329"/>
        <end position="353"/>
    </location>
</feature>
<dbReference type="InterPro" id="IPR050250">
    <property type="entry name" value="Macrolide_Exporter_MacB"/>
</dbReference>
<accession>A0A4Z0PVB4</accession>
<organism evidence="10 11">
    <name type="scientific">Hymenobacter aquaticus</name>
    <dbReference type="NCBI Taxonomy" id="1867101"/>
    <lineage>
        <taxon>Bacteria</taxon>
        <taxon>Pseudomonadati</taxon>
        <taxon>Bacteroidota</taxon>
        <taxon>Cytophagia</taxon>
        <taxon>Cytophagales</taxon>
        <taxon>Hymenobacteraceae</taxon>
        <taxon>Hymenobacter</taxon>
    </lineage>
</organism>
<evidence type="ECO:0000256" key="6">
    <source>
        <dbReference type="ARBA" id="ARBA00038076"/>
    </source>
</evidence>
<feature type="domain" description="ABC3 transporter permease C-terminal" evidence="8">
    <location>
        <begin position="280"/>
        <end position="391"/>
    </location>
</feature>
<dbReference type="GO" id="GO:0005886">
    <property type="term" value="C:plasma membrane"/>
    <property type="evidence" value="ECO:0007669"/>
    <property type="project" value="UniProtKB-SubCell"/>
</dbReference>
<name>A0A4Z0PVB4_9BACT</name>
<feature type="domain" description="MacB-like periplasmic core" evidence="9">
    <location>
        <begin position="32"/>
        <end position="234"/>
    </location>
</feature>
<dbReference type="GO" id="GO:0022857">
    <property type="term" value="F:transmembrane transporter activity"/>
    <property type="evidence" value="ECO:0007669"/>
    <property type="project" value="TreeGrafter"/>
</dbReference>
<proteinExistence type="inferred from homology"/>
<dbReference type="InterPro" id="IPR025857">
    <property type="entry name" value="MacB_PCD"/>
</dbReference>
<keyword evidence="3 7" id="KW-0812">Transmembrane</keyword>
<comment type="caution">
    <text evidence="10">The sequence shown here is derived from an EMBL/GenBank/DDBJ whole genome shotgun (WGS) entry which is preliminary data.</text>
</comment>
<evidence type="ECO:0000259" key="8">
    <source>
        <dbReference type="Pfam" id="PF02687"/>
    </source>
</evidence>
<keyword evidence="2" id="KW-1003">Cell membrane</keyword>
<dbReference type="EMBL" id="SRLC01000002">
    <property type="protein sequence ID" value="TGE21667.1"/>
    <property type="molecule type" value="Genomic_DNA"/>
</dbReference>
<comment type="similarity">
    <text evidence="6">Belongs to the ABC-4 integral membrane protein family.</text>
</comment>
<evidence type="ECO:0000256" key="7">
    <source>
        <dbReference type="SAM" id="Phobius"/>
    </source>
</evidence>
<feature type="transmembrane region" description="Helical" evidence="7">
    <location>
        <begin position="275"/>
        <end position="301"/>
    </location>
</feature>
<reference evidence="10 11" key="1">
    <citation type="submission" date="2019-04" db="EMBL/GenBank/DDBJ databases">
        <authorList>
            <person name="Feng G."/>
            <person name="Zhang J."/>
            <person name="Zhu H."/>
        </authorList>
    </citation>
    <scope>NUCLEOTIDE SEQUENCE [LARGE SCALE GENOMIC DNA]</scope>
    <source>
        <strain evidence="10 11">JCM 31653</strain>
    </source>
</reference>
<gene>
    <name evidence="10" type="ORF">E5K00_15445</name>
</gene>